<dbReference type="GO" id="GO:0008299">
    <property type="term" value="P:isoprenoid biosynthetic process"/>
    <property type="evidence" value="ECO:0007669"/>
    <property type="project" value="UniProtKB-KW"/>
</dbReference>
<sequence length="383" mass="41221">MVSTLESSICLQFDRIDIGHAPAHTLPKHNLSVLLERCIHQMQDTLLADLVAASTPLLTDLAQYYARKPSKYLRPRLIFLMALATNGLGESCDMEGSMFSQSGILSDSALGSILPQQVRLAEIIEMIHVASLLHDDVMDESQLRRGALSAPSAFDNKKTVLAGDFLLGRAMVLCAALGSSEVMALVAGIIATLVEGELRQAQDAMLPLRVVHGVDEYWKSYLEKTYMKTASMFSNALRAAVVLGGPSNSQPWMSAAAAYGRELGMAFQIMDDVLDYQTAEDTGNSVGKPIGGADLRLGLMTAPLFFALDENAELGSRIAQFPLDDGNLDEIIHMVRSTRALERSRALAASYAEKARAALSSFPTSPAKSALQGLTFSIVGQGP</sequence>
<evidence type="ECO:0000256" key="11">
    <source>
        <dbReference type="RuleBase" id="RU004466"/>
    </source>
</evidence>
<dbReference type="Pfam" id="PF00348">
    <property type="entry name" value="polyprenyl_synt"/>
    <property type="match status" value="1"/>
</dbReference>
<evidence type="ECO:0000256" key="2">
    <source>
        <dbReference type="ARBA" id="ARBA00006706"/>
    </source>
</evidence>
<dbReference type="GO" id="GO:0006744">
    <property type="term" value="P:ubiquinone biosynthetic process"/>
    <property type="evidence" value="ECO:0007669"/>
    <property type="project" value="TreeGrafter"/>
</dbReference>
<comment type="caution">
    <text evidence="12">The sequence shown here is derived from an EMBL/GenBank/DDBJ whole genome shotgun (WGS) entry which is preliminary data.</text>
</comment>
<accession>A0A4S4LIA4</accession>
<dbReference type="GO" id="GO:0046872">
    <property type="term" value="F:metal ion binding"/>
    <property type="evidence" value="ECO:0007669"/>
    <property type="project" value="UniProtKB-KW"/>
</dbReference>
<keyword evidence="5" id="KW-0460">Magnesium</keyword>
<evidence type="ECO:0000256" key="9">
    <source>
        <dbReference type="ARBA" id="ARBA00032448"/>
    </source>
</evidence>
<keyword evidence="4" id="KW-0479">Metal-binding</keyword>
<dbReference type="OrthoDB" id="9927103at2759"/>
<dbReference type="EMBL" id="SGPL01000497">
    <property type="protein sequence ID" value="THH11756.1"/>
    <property type="molecule type" value="Genomic_DNA"/>
</dbReference>
<dbReference type="PROSITE" id="PS00723">
    <property type="entry name" value="POLYPRENYL_SYNTHASE_1"/>
    <property type="match status" value="1"/>
</dbReference>
<organism evidence="12 13">
    <name type="scientific">Bondarzewia mesenterica</name>
    <dbReference type="NCBI Taxonomy" id="1095465"/>
    <lineage>
        <taxon>Eukaryota</taxon>
        <taxon>Fungi</taxon>
        <taxon>Dikarya</taxon>
        <taxon>Basidiomycota</taxon>
        <taxon>Agaricomycotina</taxon>
        <taxon>Agaricomycetes</taxon>
        <taxon>Russulales</taxon>
        <taxon>Bondarzewiaceae</taxon>
        <taxon>Bondarzewia</taxon>
    </lineage>
</organism>
<dbReference type="AlphaFoldDB" id="A0A4S4LIA4"/>
<dbReference type="Gene3D" id="1.10.600.10">
    <property type="entry name" value="Farnesyl Diphosphate Synthase"/>
    <property type="match status" value="1"/>
</dbReference>
<comment type="similarity">
    <text evidence="2 11">Belongs to the FPP/GGPP synthase family.</text>
</comment>
<dbReference type="PROSITE" id="PS00444">
    <property type="entry name" value="POLYPRENYL_SYNTHASE_2"/>
    <property type="match status" value="1"/>
</dbReference>
<dbReference type="GO" id="GO:1990234">
    <property type="term" value="C:transferase complex"/>
    <property type="evidence" value="ECO:0007669"/>
    <property type="project" value="TreeGrafter"/>
</dbReference>
<dbReference type="InterPro" id="IPR000092">
    <property type="entry name" value="Polyprenyl_synt"/>
</dbReference>
<dbReference type="SFLD" id="SFLDS00005">
    <property type="entry name" value="Isoprenoid_Synthase_Type_I"/>
    <property type="match status" value="1"/>
</dbReference>
<keyword evidence="3 11" id="KW-0808">Transferase</keyword>
<dbReference type="PANTHER" id="PTHR12001:SF69">
    <property type="entry name" value="ALL TRANS-POLYPRENYL-DIPHOSPHATE SYNTHASE PDSS1"/>
    <property type="match status" value="1"/>
</dbReference>
<evidence type="ECO:0000256" key="6">
    <source>
        <dbReference type="ARBA" id="ARBA00023229"/>
    </source>
</evidence>
<keyword evidence="13" id="KW-1185">Reference proteome</keyword>
<evidence type="ECO:0000313" key="12">
    <source>
        <dbReference type="EMBL" id="THH11756.1"/>
    </source>
</evidence>
<name>A0A4S4LIA4_9AGAM</name>
<protein>
    <recommendedName>
        <fullName evidence="10">(2E,6E)-farnesyl diphosphate synthase</fullName>
    </recommendedName>
    <alternativeName>
        <fullName evidence="9">Dimethylallyltranstransferase</fullName>
    </alternativeName>
    <alternativeName>
        <fullName evidence="8">Farnesyl diphosphate synthase</fullName>
    </alternativeName>
    <alternativeName>
        <fullName evidence="7">Geranyltranstransferase</fullName>
    </alternativeName>
</protein>
<dbReference type="PANTHER" id="PTHR12001">
    <property type="entry name" value="GERANYLGERANYL PYROPHOSPHATE SYNTHASE"/>
    <property type="match status" value="1"/>
</dbReference>
<evidence type="ECO:0000256" key="1">
    <source>
        <dbReference type="ARBA" id="ARBA00001946"/>
    </source>
</evidence>
<comment type="cofactor">
    <cofactor evidence="1">
        <name>Mg(2+)</name>
        <dbReference type="ChEBI" id="CHEBI:18420"/>
    </cofactor>
</comment>
<keyword evidence="6" id="KW-0414">Isoprene biosynthesis</keyword>
<gene>
    <name evidence="12" type="ORF">EW146_g7935</name>
</gene>
<evidence type="ECO:0000256" key="5">
    <source>
        <dbReference type="ARBA" id="ARBA00022842"/>
    </source>
</evidence>
<reference evidence="12 13" key="1">
    <citation type="submission" date="2019-02" db="EMBL/GenBank/DDBJ databases">
        <title>Genome sequencing of the rare red list fungi Bondarzewia mesenterica.</title>
        <authorList>
            <person name="Buettner E."/>
            <person name="Kellner H."/>
        </authorList>
    </citation>
    <scope>NUCLEOTIDE SEQUENCE [LARGE SCALE GENOMIC DNA]</scope>
    <source>
        <strain evidence="12 13">DSM 108281</strain>
    </source>
</reference>
<evidence type="ECO:0000256" key="8">
    <source>
        <dbReference type="ARBA" id="ARBA00032424"/>
    </source>
</evidence>
<dbReference type="GO" id="GO:0004659">
    <property type="term" value="F:prenyltransferase activity"/>
    <property type="evidence" value="ECO:0007669"/>
    <property type="project" value="InterPro"/>
</dbReference>
<evidence type="ECO:0000256" key="3">
    <source>
        <dbReference type="ARBA" id="ARBA00022679"/>
    </source>
</evidence>
<evidence type="ECO:0000256" key="10">
    <source>
        <dbReference type="ARBA" id="ARBA00032873"/>
    </source>
</evidence>
<evidence type="ECO:0000313" key="13">
    <source>
        <dbReference type="Proteomes" id="UP000310158"/>
    </source>
</evidence>
<evidence type="ECO:0000256" key="7">
    <source>
        <dbReference type="ARBA" id="ARBA00032380"/>
    </source>
</evidence>
<dbReference type="Proteomes" id="UP000310158">
    <property type="component" value="Unassembled WGS sequence"/>
</dbReference>
<dbReference type="CDD" id="cd00685">
    <property type="entry name" value="Trans_IPPS_HT"/>
    <property type="match status" value="1"/>
</dbReference>
<dbReference type="InterPro" id="IPR033749">
    <property type="entry name" value="Polyprenyl_synt_CS"/>
</dbReference>
<proteinExistence type="inferred from homology"/>
<dbReference type="SUPFAM" id="SSF48576">
    <property type="entry name" value="Terpenoid synthases"/>
    <property type="match status" value="1"/>
</dbReference>
<evidence type="ECO:0000256" key="4">
    <source>
        <dbReference type="ARBA" id="ARBA00022723"/>
    </source>
</evidence>
<dbReference type="InterPro" id="IPR008949">
    <property type="entry name" value="Isoprenoid_synthase_dom_sf"/>
</dbReference>